<dbReference type="PANTHER" id="PTHR32015">
    <property type="entry name" value="FASTING INDUCED LIPASE"/>
    <property type="match status" value="1"/>
</dbReference>
<dbReference type="GO" id="GO:0016042">
    <property type="term" value="P:lipid catabolic process"/>
    <property type="evidence" value="ECO:0007669"/>
    <property type="project" value="InterPro"/>
</dbReference>
<evidence type="ECO:0000313" key="1">
    <source>
        <dbReference type="EMBL" id="VDL63675.1"/>
    </source>
</evidence>
<evidence type="ECO:0000313" key="3">
    <source>
        <dbReference type="WBParaSite" id="NBR_0000072601-mRNA-1"/>
    </source>
</evidence>
<dbReference type="PANTHER" id="PTHR32015:SF12">
    <property type="entry name" value="LIPASE RELATED"/>
    <property type="match status" value="1"/>
</dbReference>
<dbReference type="EMBL" id="UYSL01000390">
    <property type="protein sequence ID" value="VDL63675.1"/>
    <property type="molecule type" value="Genomic_DNA"/>
</dbReference>
<dbReference type="SUPFAM" id="SSF53474">
    <property type="entry name" value="alpha/beta-Hydrolases"/>
    <property type="match status" value="1"/>
</dbReference>
<dbReference type="AlphaFoldDB" id="A0A0N4XDX4"/>
<dbReference type="InterPro" id="IPR029058">
    <property type="entry name" value="AB_hydrolase_fold"/>
</dbReference>
<keyword evidence="2" id="KW-1185">Reference proteome</keyword>
<sequence length="205" mass="22547">MILVKRLKLLYFQNGWGEEEVYATTYGDGGKTPAPLFDMKCDYIRQIRWLIQAVAEFTKRRVDVIGYSMGAPVARKAILGGRCVDTGERLGPPMTGLIDTFVSVAGANRGSVLCLLPFPGACNMVNGLSCNSAFLKNINSKQRYEGRYIYSIYSRGDDKVGFQNACGEVTSSIAGADEEFQASEGCLRLANRKTFEVLPKSKSLK</sequence>
<dbReference type="Pfam" id="PF01674">
    <property type="entry name" value="Lipase_2"/>
    <property type="match status" value="1"/>
</dbReference>
<reference evidence="3" key="1">
    <citation type="submission" date="2017-02" db="UniProtKB">
        <authorList>
            <consortium name="WormBaseParasite"/>
        </authorList>
    </citation>
    <scope>IDENTIFICATION</scope>
</reference>
<accession>A0A0N4XDX4</accession>
<gene>
    <name evidence="1" type="ORF">NBR_LOCUS727</name>
</gene>
<dbReference type="OMA" id="RYEGKYI"/>
<dbReference type="WBParaSite" id="NBR_0000072601-mRNA-1">
    <property type="protein sequence ID" value="NBR_0000072601-mRNA-1"/>
    <property type="gene ID" value="NBR_0000072601"/>
</dbReference>
<organism evidence="3">
    <name type="scientific">Nippostrongylus brasiliensis</name>
    <name type="common">Rat hookworm</name>
    <dbReference type="NCBI Taxonomy" id="27835"/>
    <lineage>
        <taxon>Eukaryota</taxon>
        <taxon>Metazoa</taxon>
        <taxon>Ecdysozoa</taxon>
        <taxon>Nematoda</taxon>
        <taxon>Chromadorea</taxon>
        <taxon>Rhabditida</taxon>
        <taxon>Rhabditina</taxon>
        <taxon>Rhabditomorpha</taxon>
        <taxon>Strongyloidea</taxon>
        <taxon>Heligmosomidae</taxon>
        <taxon>Nippostrongylus</taxon>
    </lineage>
</organism>
<protein>
    <submittedName>
        <fullName evidence="3">Triacylglycerol lipase</fullName>
    </submittedName>
</protein>
<proteinExistence type="predicted"/>
<evidence type="ECO:0000313" key="2">
    <source>
        <dbReference type="Proteomes" id="UP000271162"/>
    </source>
</evidence>
<dbReference type="GO" id="GO:0016298">
    <property type="term" value="F:lipase activity"/>
    <property type="evidence" value="ECO:0007669"/>
    <property type="project" value="TreeGrafter"/>
</dbReference>
<dbReference type="Proteomes" id="UP000271162">
    <property type="component" value="Unassembled WGS sequence"/>
</dbReference>
<dbReference type="InterPro" id="IPR002918">
    <property type="entry name" value="Lipase_EstA/Esterase_EstB"/>
</dbReference>
<dbReference type="Gene3D" id="3.40.50.1820">
    <property type="entry name" value="alpha/beta hydrolase"/>
    <property type="match status" value="1"/>
</dbReference>
<name>A0A0N4XDX4_NIPBR</name>
<reference evidence="1 2" key="2">
    <citation type="submission" date="2018-11" db="EMBL/GenBank/DDBJ databases">
        <authorList>
            <consortium name="Pathogen Informatics"/>
        </authorList>
    </citation>
    <scope>NUCLEOTIDE SEQUENCE [LARGE SCALE GENOMIC DNA]</scope>
</reference>